<feature type="non-terminal residue" evidence="1">
    <location>
        <position position="509"/>
    </location>
</feature>
<evidence type="ECO:0000313" key="2">
    <source>
        <dbReference type="Proteomes" id="UP000243217"/>
    </source>
</evidence>
<dbReference type="PANTHER" id="PTHR13510:SF44">
    <property type="entry name" value="RABENOSYN-5"/>
    <property type="match status" value="1"/>
</dbReference>
<dbReference type="PANTHER" id="PTHR13510">
    <property type="entry name" value="FYVE-FINGER-CONTAINING RAB5 EFFECTOR PROTEIN RABENOSYN-5-RELATED"/>
    <property type="match status" value="1"/>
</dbReference>
<evidence type="ECO:0008006" key="3">
    <source>
        <dbReference type="Google" id="ProtNLM"/>
    </source>
</evidence>
<proteinExistence type="predicted"/>
<sequence>MLAPLMSGCWAGCRRCPIDNLFMVPVDWIYPLQPCTFDTKVLWCPVNIDKYLAMLFGSDYMTPWQDLNVIECLRHSRDKEYYTCLMHFHAAILKSLFKLPQFTPAQERKCLHLGEDSFQSLLERTLNSPQVPWRAVGHHDGVSIYEGQHKPHRISYRMISKATATIEEISRIHDFSTPANCQYYVSEYAADIIKMRTLHSFVERTDDRPFRQVYLKWNATRSPVPVLFKHRDFVYLETQDQFQLNSGLRGWAYSQRSITATFAPILNDFGYIRGELHDTGCVYLETETPGVLDVIYSVCIDFNGYVPSWICKLGIRARARSIDLINDQVHRLRLCGEHLKSPDECNCKTTITKCYICKRIQHFKHKHCQSCGKVICSRCSRTWRLHDTQDASENLRFVCVCNGCSIAIRERCATDAERTIQSQRSFHRAASVHQIPAMKALAERTKSLGILVLVGRYCQMNCLCVALACIPIGVLWYFCGDILQAVGISPETVAYAKQYSHWSMPWLLP</sequence>
<reference evidence="1 2" key="1">
    <citation type="journal article" date="2014" name="Genome Biol. Evol.">
        <title>The secreted proteins of Achlya hypogyna and Thraustotheca clavata identify the ancestral oomycete secretome and reveal gene acquisitions by horizontal gene transfer.</title>
        <authorList>
            <person name="Misner I."/>
            <person name="Blouin N."/>
            <person name="Leonard G."/>
            <person name="Richards T.A."/>
            <person name="Lane C.E."/>
        </authorList>
    </citation>
    <scope>NUCLEOTIDE SEQUENCE [LARGE SCALE GENOMIC DNA]</scope>
    <source>
        <strain evidence="1 2">ATCC 34112</strain>
    </source>
</reference>
<evidence type="ECO:0000313" key="1">
    <source>
        <dbReference type="EMBL" id="OQR98908.1"/>
    </source>
</evidence>
<gene>
    <name evidence="1" type="ORF">THRCLA_06644</name>
</gene>
<keyword evidence="2" id="KW-1185">Reference proteome</keyword>
<dbReference type="EMBL" id="JNBS01001837">
    <property type="protein sequence ID" value="OQR98908.1"/>
    <property type="molecule type" value="Genomic_DNA"/>
</dbReference>
<dbReference type="InterPro" id="IPR052727">
    <property type="entry name" value="Rab4/Rab5_effector"/>
</dbReference>
<dbReference type="InterPro" id="IPR023393">
    <property type="entry name" value="START-like_dom_sf"/>
</dbReference>
<dbReference type="Proteomes" id="UP000243217">
    <property type="component" value="Unassembled WGS sequence"/>
</dbReference>
<dbReference type="CDD" id="cd00065">
    <property type="entry name" value="FYVE_like_SF"/>
    <property type="match status" value="1"/>
</dbReference>
<dbReference type="OrthoDB" id="92835at2759"/>
<accession>A0A1V9ZLP6</accession>
<dbReference type="Gene3D" id="3.30.530.20">
    <property type="match status" value="1"/>
</dbReference>
<organism evidence="1 2">
    <name type="scientific">Thraustotheca clavata</name>
    <dbReference type="NCBI Taxonomy" id="74557"/>
    <lineage>
        <taxon>Eukaryota</taxon>
        <taxon>Sar</taxon>
        <taxon>Stramenopiles</taxon>
        <taxon>Oomycota</taxon>
        <taxon>Saprolegniomycetes</taxon>
        <taxon>Saprolegniales</taxon>
        <taxon>Achlyaceae</taxon>
        <taxon>Thraustotheca</taxon>
    </lineage>
</organism>
<dbReference type="AlphaFoldDB" id="A0A1V9ZLP6"/>
<dbReference type="SUPFAM" id="SSF55961">
    <property type="entry name" value="Bet v1-like"/>
    <property type="match status" value="1"/>
</dbReference>
<comment type="caution">
    <text evidence="1">The sequence shown here is derived from an EMBL/GenBank/DDBJ whole genome shotgun (WGS) entry which is preliminary data.</text>
</comment>
<name>A0A1V9ZLP6_9STRA</name>
<protein>
    <recommendedName>
        <fullName evidence="3">FYVE-type domain-containing protein</fullName>
    </recommendedName>
</protein>